<dbReference type="InterPro" id="IPR036518">
    <property type="entry name" value="CobE/GbiG_C_sf"/>
</dbReference>
<dbReference type="NCBIfam" id="TIGR01466">
    <property type="entry name" value="cobJ_cbiH"/>
    <property type="match status" value="1"/>
</dbReference>
<dbReference type="InterPro" id="IPR051810">
    <property type="entry name" value="Precorrin_MeTrfase"/>
</dbReference>
<dbReference type="IntAct" id="P72862">
    <property type="interactions" value="5"/>
</dbReference>
<organism evidence="10 11">
    <name type="scientific">Synechocystis sp. (strain ATCC 27184 / PCC 6803 / Kazusa)</name>
    <dbReference type="NCBI Taxonomy" id="1111708"/>
    <lineage>
        <taxon>Bacteria</taxon>
        <taxon>Bacillati</taxon>
        <taxon>Cyanobacteriota</taxon>
        <taxon>Cyanophyceae</taxon>
        <taxon>Synechococcales</taxon>
        <taxon>Merismopediaceae</taxon>
        <taxon>Synechocystis</taxon>
    </lineage>
</organism>
<evidence type="ECO:0000259" key="8">
    <source>
        <dbReference type="Pfam" id="PF11760"/>
    </source>
</evidence>
<dbReference type="InterPro" id="IPR000878">
    <property type="entry name" value="4pyrrol_Mease"/>
</dbReference>
<dbReference type="GO" id="GO:0008168">
    <property type="term" value="F:methyltransferase activity"/>
    <property type="evidence" value="ECO:0007669"/>
    <property type="project" value="UniProtKB-KW"/>
</dbReference>
<dbReference type="EnsemblBacteria" id="BAA16878">
    <property type="protein sequence ID" value="BAA16878"/>
    <property type="gene ID" value="BAA16878"/>
</dbReference>
<evidence type="ECO:0000256" key="3">
    <source>
        <dbReference type="ARBA" id="ARBA00022603"/>
    </source>
</evidence>
<evidence type="ECO:0000256" key="2">
    <source>
        <dbReference type="ARBA" id="ARBA00022573"/>
    </source>
</evidence>
<dbReference type="CDD" id="cd11646">
    <property type="entry name" value="Precorrin_3B_C17_MT"/>
    <property type="match status" value="1"/>
</dbReference>
<reference evidence="10 11" key="1">
    <citation type="journal article" date="1995" name="DNA Res.">
        <title>Sequence analysis of the genome of the unicellular cyanobacterium Synechocystis sp. strain PCC6803. I. Sequence features in the 1 Mb region from map positions 64% to 92% of the genome.</title>
        <authorList>
            <person name="Kaneko T."/>
            <person name="Tanaka A."/>
            <person name="Sato S."/>
            <person name="Kotani H."/>
            <person name="Sazuka T."/>
            <person name="Miyajima N."/>
            <person name="Sugiura M."/>
            <person name="Tabata S."/>
        </authorList>
    </citation>
    <scope>NUCLEOTIDE SEQUENCE [LARGE SCALE GENOMIC DNA]</scope>
    <source>
        <strain evidence="11">ATCC 27184 / PCC 6803 / Kazusa</strain>
    </source>
</reference>
<dbReference type="Pfam" id="PF11761">
    <property type="entry name" value="CbiG_mid"/>
    <property type="match status" value="1"/>
</dbReference>
<dbReference type="InterPro" id="IPR035996">
    <property type="entry name" value="4pyrrol_Methylase_sf"/>
</dbReference>
<dbReference type="STRING" id="1148.gene:10497737"/>
<protein>
    <submittedName>
        <fullName evidence="10">Precorrin methylase</fullName>
    </submittedName>
</protein>
<evidence type="ECO:0000256" key="1">
    <source>
        <dbReference type="ARBA" id="ARBA00004953"/>
    </source>
</evidence>
<dbReference type="Pfam" id="PF00590">
    <property type="entry name" value="TP_methylase"/>
    <property type="match status" value="1"/>
</dbReference>
<name>P72862_SYNY3</name>
<evidence type="ECO:0000259" key="9">
    <source>
        <dbReference type="Pfam" id="PF11761"/>
    </source>
</evidence>
<dbReference type="PhylomeDB" id="P72862"/>
<dbReference type="SUPFAM" id="SSF159664">
    <property type="entry name" value="CobE/GbiG C-terminal domain-like"/>
    <property type="match status" value="1"/>
</dbReference>
<feature type="domain" description="Cobalamin biosynthesis central region" evidence="9">
    <location>
        <begin position="156"/>
        <end position="241"/>
    </location>
</feature>
<accession>P72862</accession>
<dbReference type="InterPro" id="IPR038029">
    <property type="entry name" value="GbiG_N_sf"/>
</dbReference>
<dbReference type="Pfam" id="PF01890">
    <property type="entry name" value="CbiG_C"/>
    <property type="match status" value="1"/>
</dbReference>
<feature type="domain" description="Cobalamin synthesis G N-terminal" evidence="8">
    <location>
        <begin position="71"/>
        <end position="148"/>
    </location>
</feature>
<dbReference type="EMBL" id="BA000022">
    <property type="protein sequence ID" value="BAA16878.1"/>
    <property type="molecule type" value="Genomic_DNA"/>
</dbReference>
<dbReference type="Gene3D" id="3.30.420.180">
    <property type="entry name" value="CobE/GbiG C-terminal domain"/>
    <property type="match status" value="1"/>
</dbReference>
<dbReference type="PANTHER" id="PTHR47036:SF1">
    <property type="entry name" value="COBALT-FACTOR III C(17)-METHYLTRANSFERASE-RELATED"/>
    <property type="match status" value="1"/>
</dbReference>
<keyword evidence="11" id="KW-1185">Reference proteome</keyword>
<dbReference type="UniPathway" id="UPA00148"/>
<dbReference type="PIR" id="S74727">
    <property type="entry name" value="S74727"/>
</dbReference>
<sequence length="627" mass="67611">MLGVDNDRRQKLLKTFHPLTAIAVTPQAVKLLLPVVETLTGKLLLSKSLAEELELGKNSLVETYGDSLATAVAERWNNHQAFIFGLATGAVVRLIAPLLQSKQSDPAVLVVDAMGQSVISLLSGHQGGGDRLAQIVAEQLQAKAILTGGANGLGQIAVDCLGIPFGWRKGKGDWTAVSSALAAQKLVGVTQTAGLTLWQNHLPPGHGFTFSGTKETTATLLITVQESNLEKLNKPMAPWHPRLLWIGVGCVRGTDLALLERALLEVLERENLSPLAIAGLASVHLKADEVGMQQFAQKYDLPFFTFPPEQLAAQAVPNPSEVVLQEVGTPSVAEAAALTAAQMYSQGGKLIAEKVIVKQHNQAVTVAIAKGEREYIGKPGQLWLVGTGPGELSQISPAARTAIREADVLIGYGLYLDLIDPLRRPGQICETFPLTQERQRCQRAIELAQWGLTVAVLSSGDCGIYGMAGLVLEELEKLNWDGQTPAVEVFPGISAFQAAAARVGAPLMHDFCAISLSDLLTPKEKILQRLTAAAQADFVTALYNPKSQKRTELIEQAQAIFLQWRSPTTPVALVRSVYRQDETIVRTTLAAMLNFPIDMLTVVLIGNSNTYNYQDYLITPRGYYANA</sequence>
<comment type="pathway">
    <text evidence="1">Cofactor biosynthesis; adenosylcobalamin biosynthesis.</text>
</comment>
<keyword evidence="2" id="KW-0169">Cobalamin biosynthesis</keyword>
<dbReference type="InterPro" id="IPR021744">
    <property type="entry name" value="CbiG_N"/>
</dbReference>
<dbReference type="Gene3D" id="3.30.950.10">
    <property type="entry name" value="Methyltransferase, Cobalt-precorrin-4 Transmethylase, Domain 2"/>
    <property type="match status" value="1"/>
</dbReference>
<gene>
    <name evidence="10" type="primary">cbiH</name>
</gene>
<dbReference type="SUPFAM" id="SSF159672">
    <property type="entry name" value="CbiG N-terminal domain-like"/>
    <property type="match status" value="1"/>
</dbReference>
<evidence type="ECO:0000313" key="11">
    <source>
        <dbReference type="Proteomes" id="UP000001425"/>
    </source>
</evidence>
<dbReference type="PANTHER" id="PTHR47036">
    <property type="entry name" value="COBALT-FACTOR III C(17)-METHYLTRANSFERASE-RELATED"/>
    <property type="match status" value="1"/>
</dbReference>
<keyword evidence="5" id="KW-0949">S-adenosyl-L-methionine</keyword>
<dbReference type="Pfam" id="PF11760">
    <property type="entry name" value="CbiG_N"/>
    <property type="match status" value="1"/>
</dbReference>
<dbReference type="KEGG" id="syn:slr0969"/>
<dbReference type="GO" id="GO:0009236">
    <property type="term" value="P:cobalamin biosynthetic process"/>
    <property type="evidence" value="ECO:0007669"/>
    <property type="project" value="UniProtKB-UniPathway"/>
</dbReference>
<proteinExistence type="predicted"/>
<evidence type="ECO:0000256" key="4">
    <source>
        <dbReference type="ARBA" id="ARBA00022679"/>
    </source>
</evidence>
<dbReference type="InterPro" id="IPR014776">
    <property type="entry name" value="4pyrrole_Mease_sub2"/>
</dbReference>
<dbReference type="SUPFAM" id="SSF53790">
    <property type="entry name" value="Tetrapyrrole methylase"/>
    <property type="match status" value="1"/>
</dbReference>
<dbReference type="eggNOG" id="COG2073">
    <property type="taxonomic scope" value="Bacteria"/>
</dbReference>
<feature type="domain" description="Tetrapyrrole methylase" evidence="6">
    <location>
        <begin position="382"/>
        <end position="591"/>
    </location>
</feature>
<reference evidence="10 11" key="2">
    <citation type="journal article" date="1996" name="DNA Res.">
        <title>Sequence analysis of the genome of the unicellular cyanobacterium Synechocystis sp. strain PCC6803. II. Sequence determination of the entire genome and assignment of potential protein-coding regions.</title>
        <authorList>
            <person name="Kaneko T."/>
            <person name="Sato S."/>
            <person name="Kotani H."/>
            <person name="Tanaka A."/>
            <person name="Asamizu E."/>
            <person name="Nakamura Y."/>
            <person name="Miyajima N."/>
            <person name="Hirosawa M."/>
            <person name="Sugiura M."/>
            <person name="Sasamoto S."/>
            <person name="Kimura T."/>
            <person name="Hosouchi T."/>
            <person name="Matsuno A."/>
            <person name="Muraki A."/>
            <person name="Nakazaki N."/>
            <person name="Naruo K."/>
            <person name="Okumura S."/>
            <person name="Shimpo S."/>
            <person name="Takeuchi C."/>
            <person name="Wada T."/>
            <person name="Watanabe A."/>
            <person name="Yamada M."/>
            <person name="Yasuda M."/>
            <person name="Tabata S."/>
        </authorList>
    </citation>
    <scope>NUCLEOTIDE SEQUENCE [LARGE SCALE GENOMIC DNA]</scope>
    <source>
        <strain evidence="11">ATCC 27184 / PCC 6803 / Kazusa</strain>
    </source>
</reference>
<evidence type="ECO:0000259" key="6">
    <source>
        <dbReference type="Pfam" id="PF00590"/>
    </source>
</evidence>
<dbReference type="Proteomes" id="UP000001425">
    <property type="component" value="Chromosome"/>
</dbReference>
<evidence type="ECO:0000259" key="7">
    <source>
        <dbReference type="Pfam" id="PF01890"/>
    </source>
</evidence>
<feature type="domain" description="CobE/GbiG C-terminal" evidence="7">
    <location>
        <begin position="244"/>
        <end position="369"/>
    </location>
</feature>
<dbReference type="PaxDb" id="1148-1651952"/>
<dbReference type="eggNOG" id="COG1010">
    <property type="taxonomic scope" value="Bacteria"/>
</dbReference>
<dbReference type="Gene3D" id="3.40.50.11220">
    <property type="match status" value="1"/>
</dbReference>
<dbReference type="InterPro" id="IPR002750">
    <property type="entry name" value="CobE/GbiG_C"/>
</dbReference>
<keyword evidence="4" id="KW-0808">Transferase</keyword>
<dbReference type="InParanoid" id="P72862"/>
<evidence type="ECO:0000256" key="5">
    <source>
        <dbReference type="ARBA" id="ARBA00022691"/>
    </source>
</evidence>
<dbReference type="InterPro" id="IPR006363">
    <property type="entry name" value="Cbl_synth_CobJ/CibH_dom"/>
</dbReference>
<dbReference type="GO" id="GO:0032259">
    <property type="term" value="P:methylation"/>
    <property type="evidence" value="ECO:0007669"/>
    <property type="project" value="UniProtKB-KW"/>
</dbReference>
<keyword evidence="3 10" id="KW-0489">Methyltransferase</keyword>
<evidence type="ECO:0000313" key="10">
    <source>
        <dbReference type="EMBL" id="BAA16878.1"/>
    </source>
</evidence>
<dbReference type="Gene3D" id="3.40.1010.10">
    <property type="entry name" value="Cobalt-precorrin-4 Transmethylase, Domain 1"/>
    <property type="match status" value="1"/>
</dbReference>
<dbReference type="InterPro" id="IPR021745">
    <property type="entry name" value="CbiG_mid"/>
</dbReference>
<dbReference type="AlphaFoldDB" id="P72862"/>
<dbReference type="InterPro" id="IPR014777">
    <property type="entry name" value="4pyrrole_Mease_sub1"/>
</dbReference>